<keyword evidence="3" id="KW-1185">Reference proteome</keyword>
<dbReference type="EMBL" id="JAPWDV010000002">
    <property type="protein sequence ID" value="KAJ6220372.1"/>
    <property type="molecule type" value="Genomic_DNA"/>
</dbReference>
<dbReference type="Proteomes" id="UP001142055">
    <property type="component" value="Chromosome 2"/>
</dbReference>
<proteinExistence type="predicted"/>
<evidence type="ECO:0000256" key="1">
    <source>
        <dbReference type="SAM" id="Phobius"/>
    </source>
</evidence>
<feature type="transmembrane region" description="Helical" evidence="1">
    <location>
        <begin position="220"/>
        <end position="244"/>
    </location>
</feature>
<feature type="transmembrane region" description="Helical" evidence="1">
    <location>
        <begin position="89"/>
        <end position="108"/>
    </location>
</feature>
<evidence type="ECO:0000313" key="2">
    <source>
        <dbReference type="EMBL" id="KAJ6220372.1"/>
    </source>
</evidence>
<accession>A0A9Q0M7D3</accession>
<protein>
    <recommendedName>
        <fullName evidence="4">Odorant receptor</fullName>
    </recommendedName>
</protein>
<feature type="transmembrane region" description="Helical" evidence="1">
    <location>
        <begin position="296"/>
        <end position="315"/>
    </location>
</feature>
<feature type="transmembrane region" description="Helical" evidence="1">
    <location>
        <begin position="36"/>
        <end position="59"/>
    </location>
</feature>
<keyword evidence="1" id="KW-0812">Transmembrane</keyword>
<comment type="caution">
    <text evidence="2">The sequence shown here is derived from an EMBL/GenBank/DDBJ whole genome shotgun (WGS) entry which is preliminary data.</text>
</comment>
<name>A0A9Q0M7D3_BLOTA</name>
<organism evidence="2 3">
    <name type="scientific">Blomia tropicalis</name>
    <name type="common">Mite</name>
    <dbReference type="NCBI Taxonomy" id="40697"/>
    <lineage>
        <taxon>Eukaryota</taxon>
        <taxon>Metazoa</taxon>
        <taxon>Ecdysozoa</taxon>
        <taxon>Arthropoda</taxon>
        <taxon>Chelicerata</taxon>
        <taxon>Arachnida</taxon>
        <taxon>Acari</taxon>
        <taxon>Acariformes</taxon>
        <taxon>Sarcoptiformes</taxon>
        <taxon>Astigmata</taxon>
        <taxon>Glycyphagoidea</taxon>
        <taxon>Echimyopodidae</taxon>
        <taxon>Blomia</taxon>
    </lineage>
</organism>
<evidence type="ECO:0008006" key="4">
    <source>
        <dbReference type="Google" id="ProtNLM"/>
    </source>
</evidence>
<dbReference type="AlphaFoldDB" id="A0A9Q0M7D3"/>
<feature type="transmembrane region" description="Helical" evidence="1">
    <location>
        <begin position="331"/>
        <end position="352"/>
    </location>
</feature>
<reference evidence="2" key="1">
    <citation type="submission" date="2022-12" db="EMBL/GenBank/DDBJ databases">
        <title>Genome assemblies of Blomia tropicalis.</title>
        <authorList>
            <person name="Cui Y."/>
        </authorList>
    </citation>
    <scope>NUCLEOTIDE SEQUENCE</scope>
    <source>
        <tissue evidence="2">Adult mites</tissue>
    </source>
</reference>
<keyword evidence="1" id="KW-0472">Membrane</keyword>
<sequence>MSSYIVKVLYNTRVGRCYYHMMKQTMEWHGTRRSRLYYYLDVAILFYIHVRLLAMTYLIKNNYEIDARFPYNFRRDDPFQSFIYQNKDIYGAEVPLMMLAMGIFNFICQDSLYRLNVSTLTWRWWYQLIVTNQDNYYQFHMHDFGLITMAKSIEMVNRMNIHPFWSILPQFIIEFIAGIYSKIMIQYNLEQIDRQKYLDKKLSILPHLSLKLRSKLIKTLLMWDIFALFSQILIGTIVFAGHIIEMNQKIWKLIKKCRKKGGMLCSISNRSHMIVSNQLSVHNRVTYLVISGSHELFAFVLYAFLLTNIPVNVYLIQRNIFEQQKLMDQMVLWTVVFIQLIVFIIVFGPLAWCAEVYHSPAKFIPILQPMLRGSSGWLWHKMKYEDLYHRLIDDGPKLAVCVGSVREITYMASIEVCTILASL</sequence>
<dbReference type="OMA" id="VIAIICK"/>
<evidence type="ECO:0000313" key="3">
    <source>
        <dbReference type="Proteomes" id="UP001142055"/>
    </source>
</evidence>
<keyword evidence="1" id="KW-1133">Transmembrane helix</keyword>
<gene>
    <name evidence="2" type="ORF">RDWZM_006184</name>
</gene>